<evidence type="ECO:0000313" key="4">
    <source>
        <dbReference type="Proteomes" id="UP001596283"/>
    </source>
</evidence>
<dbReference type="GO" id="GO:0016787">
    <property type="term" value="F:hydrolase activity"/>
    <property type="evidence" value="ECO:0007669"/>
    <property type="project" value="UniProtKB-KW"/>
</dbReference>
<keyword evidence="3" id="KW-0067">ATP-binding</keyword>
<dbReference type="InterPro" id="IPR027417">
    <property type="entry name" value="P-loop_NTPase"/>
</dbReference>
<dbReference type="Pfam" id="PF04851">
    <property type="entry name" value="ResIII"/>
    <property type="match status" value="1"/>
</dbReference>
<dbReference type="SMART" id="SM00487">
    <property type="entry name" value="DEXDc"/>
    <property type="match status" value="1"/>
</dbReference>
<keyword evidence="3" id="KW-0347">Helicase</keyword>
<organism evidence="3 4">
    <name type="scientific">Levilactobacillus fujinensis</name>
    <dbReference type="NCBI Taxonomy" id="2486024"/>
    <lineage>
        <taxon>Bacteria</taxon>
        <taxon>Bacillati</taxon>
        <taxon>Bacillota</taxon>
        <taxon>Bacilli</taxon>
        <taxon>Lactobacillales</taxon>
        <taxon>Lactobacillaceae</taxon>
        <taxon>Levilactobacillus</taxon>
    </lineage>
</organism>
<dbReference type="SMART" id="SM00490">
    <property type="entry name" value="HELICc"/>
    <property type="match status" value="1"/>
</dbReference>
<dbReference type="Pfam" id="PF00271">
    <property type="entry name" value="Helicase_C"/>
    <property type="match status" value="1"/>
</dbReference>
<dbReference type="EC" id="3.6.4.-" evidence="3"/>
<name>A0ABW1TLA1_9LACO</name>
<dbReference type="InterPro" id="IPR050742">
    <property type="entry name" value="Helicase_Restrict-Modif_Enz"/>
</dbReference>
<evidence type="ECO:0000259" key="2">
    <source>
        <dbReference type="PROSITE" id="PS51194"/>
    </source>
</evidence>
<dbReference type="SUPFAM" id="SSF52540">
    <property type="entry name" value="P-loop containing nucleoside triphosphate hydrolases"/>
    <property type="match status" value="1"/>
</dbReference>
<keyword evidence="3" id="KW-0547">Nucleotide-binding</keyword>
<dbReference type="InterPro" id="IPR014001">
    <property type="entry name" value="Helicase_ATP-bd"/>
</dbReference>
<evidence type="ECO:0000313" key="3">
    <source>
        <dbReference type="EMBL" id="MFC6261985.1"/>
    </source>
</evidence>
<accession>A0ABW1TLA1</accession>
<dbReference type="PROSITE" id="PS51192">
    <property type="entry name" value="HELICASE_ATP_BIND_1"/>
    <property type="match status" value="1"/>
</dbReference>
<dbReference type="Proteomes" id="UP001596283">
    <property type="component" value="Unassembled WGS sequence"/>
</dbReference>
<protein>
    <submittedName>
        <fullName evidence="3">DEAD/DEAH box helicase</fullName>
        <ecNumber evidence="3">3.6.4.-</ecNumber>
    </submittedName>
</protein>
<sequence length="451" mass="51023">MYQLHPYQTKLVNQARQALANGNKSVLLQSPAGSGKSVIIAEIVRLTVSKGGSVMFMVHRKELAEQITNSFRENEVDLTRCTILTVGKIANRLKILPHPALIITDESHHSLAKTYRKIYDYYAGVPRLGFTATPWRLNGKGLHDVYDDMVLGPSIDWLIENHYLAPYKYFSVKLVNDEKLKKSSTGDYTNKSIDDAVGRTIFGDVVKTYQEKTPGQQAIVYAHSVEFSKEVAEAFRRAGINAEHADAKTPTAERERIMANFKAGELKVLCNVDLISEGFNVPDCSVVIMLRPTESLVLYIQQSMRSMRYRPNKTATIIDHVANYSRFGLPDDEHTWTLDDRKKRKKKESDAVPIRTCEFCYAVIPASSTVCPVCGKAIQRTESEMEVDHEVRLEQIHGRLDMKSEYNSVRFGRMKPSEAQTMEDLYGIAKARGYKSGWAWFQGKKKGLIKN</sequence>
<dbReference type="PROSITE" id="PS51194">
    <property type="entry name" value="HELICASE_CTER"/>
    <property type="match status" value="1"/>
</dbReference>
<comment type="caution">
    <text evidence="3">The sequence shown here is derived from an EMBL/GenBank/DDBJ whole genome shotgun (WGS) entry which is preliminary data.</text>
</comment>
<reference evidence="4" key="1">
    <citation type="journal article" date="2019" name="Int. J. Syst. Evol. Microbiol.">
        <title>The Global Catalogue of Microorganisms (GCM) 10K type strain sequencing project: providing services to taxonomists for standard genome sequencing and annotation.</title>
        <authorList>
            <consortium name="The Broad Institute Genomics Platform"/>
            <consortium name="The Broad Institute Genome Sequencing Center for Infectious Disease"/>
            <person name="Wu L."/>
            <person name="Ma J."/>
        </authorList>
    </citation>
    <scope>NUCLEOTIDE SEQUENCE [LARGE SCALE GENOMIC DNA]</scope>
    <source>
        <strain evidence="4">CCM 8908</strain>
    </source>
</reference>
<proteinExistence type="predicted"/>
<feature type="domain" description="Helicase ATP-binding" evidence="1">
    <location>
        <begin position="17"/>
        <end position="152"/>
    </location>
</feature>
<dbReference type="InterPro" id="IPR001650">
    <property type="entry name" value="Helicase_C-like"/>
</dbReference>
<feature type="domain" description="Helicase C-terminal" evidence="2">
    <location>
        <begin position="205"/>
        <end position="360"/>
    </location>
</feature>
<gene>
    <name evidence="3" type="ORF">ACFP1C_13755</name>
</gene>
<dbReference type="PANTHER" id="PTHR47396:SF1">
    <property type="entry name" value="ATP-DEPENDENT HELICASE IRC3-RELATED"/>
    <property type="match status" value="1"/>
</dbReference>
<dbReference type="Gene3D" id="3.40.50.300">
    <property type="entry name" value="P-loop containing nucleotide triphosphate hydrolases"/>
    <property type="match status" value="2"/>
</dbReference>
<dbReference type="EMBL" id="JBHSSI010000107">
    <property type="protein sequence ID" value="MFC6261985.1"/>
    <property type="molecule type" value="Genomic_DNA"/>
</dbReference>
<keyword evidence="4" id="KW-1185">Reference proteome</keyword>
<evidence type="ECO:0000259" key="1">
    <source>
        <dbReference type="PROSITE" id="PS51192"/>
    </source>
</evidence>
<keyword evidence="3" id="KW-0378">Hydrolase</keyword>
<dbReference type="PANTHER" id="PTHR47396">
    <property type="entry name" value="TYPE I RESTRICTION ENZYME ECOKI R PROTEIN"/>
    <property type="match status" value="1"/>
</dbReference>
<dbReference type="RefSeq" id="WP_125686021.1">
    <property type="nucleotide sequence ID" value="NZ_JBHSSI010000107.1"/>
</dbReference>
<dbReference type="InterPro" id="IPR006935">
    <property type="entry name" value="Helicase/UvrB_N"/>
</dbReference>
<dbReference type="GO" id="GO:0004386">
    <property type="term" value="F:helicase activity"/>
    <property type="evidence" value="ECO:0007669"/>
    <property type="project" value="UniProtKB-KW"/>
</dbReference>